<evidence type="ECO:0000256" key="6">
    <source>
        <dbReference type="ARBA" id="ARBA00022827"/>
    </source>
</evidence>
<evidence type="ECO:0000256" key="9">
    <source>
        <dbReference type="ARBA" id="ARBA00048779"/>
    </source>
</evidence>
<dbReference type="EC" id="1.5.5.2" evidence="3"/>
<organism evidence="11">
    <name type="scientific">marine metagenome</name>
    <dbReference type="NCBI Taxonomy" id="408172"/>
    <lineage>
        <taxon>unclassified sequences</taxon>
        <taxon>metagenomes</taxon>
        <taxon>ecological metagenomes</taxon>
    </lineage>
</organism>
<reference evidence="11" key="1">
    <citation type="submission" date="2018-05" db="EMBL/GenBank/DDBJ databases">
        <authorList>
            <person name="Lanie J.A."/>
            <person name="Ng W.-L."/>
            <person name="Kazmierczak K.M."/>
            <person name="Andrzejewski T.M."/>
            <person name="Davidsen T.M."/>
            <person name="Wayne K.J."/>
            <person name="Tettelin H."/>
            <person name="Glass J.I."/>
            <person name="Rusch D."/>
            <person name="Podicherti R."/>
            <person name="Tsui H.-C.T."/>
            <person name="Winkler M.E."/>
        </authorList>
    </citation>
    <scope>NUCLEOTIDE SEQUENCE</scope>
</reference>
<dbReference type="InterPro" id="IPR008219">
    <property type="entry name" value="PRODH_bac_arc"/>
</dbReference>
<sequence>MRKALLWASTNPFLAERLPRMGFVKRATSRFMPGESSEEALSEAGELATNGMGTLVTLLGENLNSIDQADAVLDEYLGVLQDASEAGLDLEISVKLTQLGLDFGPEVAQERLTRLAASTPFLVWIDMESSDYVDLTLEIFRNVMLTNTNLGLCLQSYLRRTENDLESLLPLDPSIRLVKGAYKEPKEVAYPRKREVDEHYFRLSRILLEARLNGGMARPVIATHDTRMIESVNRMAAELGVGKDDYEFAMLYGIERREQHRLANSGHVVRVLISYGSSWFPWYMRRLAERPANVWFVAKQLFRS</sequence>
<evidence type="ECO:0000256" key="2">
    <source>
        <dbReference type="ARBA" id="ARBA00004739"/>
    </source>
</evidence>
<dbReference type="InterPro" id="IPR015659">
    <property type="entry name" value="Proline_oxidase"/>
</dbReference>
<evidence type="ECO:0000256" key="8">
    <source>
        <dbReference type="ARBA" id="ARBA00023062"/>
    </source>
</evidence>
<name>A0A381N8D6_9ZZZZ</name>
<keyword evidence="6" id="KW-0274">FAD</keyword>
<dbReference type="Gene3D" id="3.20.20.220">
    <property type="match status" value="1"/>
</dbReference>
<keyword evidence="7" id="KW-0560">Oxidoreductase</keyword>
<comment type="pathway">
    <text evidence="2">Amino-acid degradation; L-proline degradation into L-glutamate; L-glutamate from L-proline: step 1/2.</text>
</comment>
<protein>
    <recommendedName>
        <fullName evidence="3">proline dehydrogenase</fullName>
        <ecNumber evidence="3">1.5.5.2</ecNumber>
    </recommendedName>
</protein>
<dbReference type="PIRSF" id="PIRSF000196">
    <property type="entry name" value="Pro_dehydrog"/>
    <property type="match status" value="1"/>
</dbReference>
<keyword evidence="5" id="KW-0547">Nucleotide-binding</keyword>
<dbReference type="Pfam" id="PF01619">
    <property type="entry name" value="Pro_dh"/>
    <property type="match status" value="1"/>
</dbReference>
<proteinExistence type="predicted"/>
<dbReference type="AlphaFoldDB" id="A0A381N8D6"/>
<gene>
    <name evidence="11" type="ORF">METZ01_LOCUS3740</name>
</gene>
<dbReference type="GO" id="GO:0010133">
    <property type="term" value="P:L-proline catabolic process to L-glutamate"/>
    <property type="evidence" value="ECO:0007669"/>
    <property type="project" value="UniProtKB-UniPathway"/>
</dbReference>
<evidence type="ECO:0000256" key="3">
    <source>
        <dbReference type="ARBA" id="ARBA00012695"/>
    </source>
</evidence>
<comment type="catalytic activity">
    <reaction evidence="9">
        <text>L-proline + a quinone = (S)-1-pyrroline-5-carboxylate + a quinol + H(+)</text>
        <dbReference type="Rhea" id="RHEA:23784"/>
        <dbReference type="ChEBI" id="CHEBI:15378"/>
        <dbReference type="ChEBI" id="CHEBI:17388"/>
        <dbReference type="ChEBI" id="CHEBI:24646"/>
        <dbReference type="ChEBI" id="CHEBI:60039"/>
        <dbReference type="ChEBI" id="CHEBI:132124"/>
        <dbReference type="EC" id="1.5.5.2"/>
    </reaction>
</comment>
<evidence type="ECO:0000256" key="7">
    <source>
        <dbReference type="ARBA" id="ARBA00023002"/>
    </source>
</evidence>
<evidence type="ECO:0000313" key="11">
    <source>
        <dbReference type="EMBL" id="SUZ50886.1"/>
    </source>
</evidence>
<keyword evidence="4" id="KW-0285">Flavoprotein</keyword>
<dbReference type="PANTHER" id="PTHR13914:SF0">
    <property type="entry name" value="PROLINE DEHYDROGENASE 1, MITOCHONDRIAL"/>
    <property type="match status" value="1"/>
</dbReference>
<dbReference type="UniPathway" id="UPA00261">
    <property type="reaction ID" value="UER00373"/>
</dbReference>
<dbReference type="GO" id="GO:0004657">
    <property type="term" value="F:proline dehydrogenase activity"/>
    <property type="evidence" value="ECO:0007669"/>
    <property type="project" value="UniProtKB-EC"/>
</dbReference>
<evidence type="ECO:0000256" key="4">
    <source>
        <dbReference type="ARBA" id="ARBA00022630"/>
    </source>
</evidence>
<dbReference type="PANTHER" id="PTHR13914">
    <property type="entry name" value="PROLINE OXIDASE"/>
    <property type="match status" value="1"/>
</dbReference>
<evidence type="ECO:0000256" key="1">
    <source>
        <dbReference type="ARBA" id="ARBA00001974"/>
    </source>
</evidence>
<dbReference type="InterPro" id="IPR002872">
    <property type="entry name" value="Proline_DH_dom"/>
</dbReference>
<feature type="domain" description="Proline dehydrogenase" evidence="10">
    <location>
        <begin position="41"/>
        <end position="298"/>
    </location>
</feature>
<dbReference type="GO" id="GO:0000166">
    <property type="term" value="F:nucleotide binding"/>
    <property type="evidence" value="ECO:0007669"/>
    <property type="project" value="UniProtKB-KW"/>
</dbReference>
<dbReference type="InterPro" id="IPR029041">
    <property type="entry name" value="FAD-linked_oxidoreductase-like"/>
</dbReference>
<evidence type="ECO:0000259" key="10">
    <source>
        <dbReference type="Pfam" id="PF01619"/>
    </source>
</evidence>
<accession>A0A381N8D6</accession>
<comment type="cofactor">
    <cofactor evidence="1">
        <name>FAD</name>
        <dbReference type="ChEBI" id="CHEBI:57692"/>
    </cofactor>
</comment>
<dbReference type="EMBL" id="UINC01000194">
    <property type="protein sequence ID" value="SUZ50886.1"/>
    <property type="molecule type" value="Genomic_DNA"/>
</dbReference>
<evidence type="ECO:0000256" key="5">
    <source>
        <dbReference type="ARBA" id="ARBA00022741"/>
    </source>
</evidence>
<keyword evidence="8" id="KW-0642">Proline metabolism</keyword>
<dbReference type="SUPFAM" id="SSF51730">
    <property type="entry name" value="FAD-linked oxidoreductase"/>
    <property type="match status" value="1"/>
</dbReference>